<proteinExistence type="inferred from homology"/>
<comment type="subcellular location">
    <subcellularLocation>
        <location evidence="1">Cell projection</location>
        <location evidence="1">Cilium</location>
    </subcellularLocation>
</comment>
<reference evidence="8 9" key="2">
    <citation type="submission" date="2016-05" db="EMBL/GenBank/DDBJ databases">
        <title>Lineage-specific infection strategies underlie the spectrum of fungal disease in amphibians.</title>
        <authorList>
            <person name="Cuomo C.A."/>
            <person name="Farrer R.A."/>
            <person name="James T."/>
            <person name="Longcore J."/>
            <person name="Birren B."/>
        </authorList>
    </citation>
    <scope>NUCLEOTIDE SEQUENCE [LARGE SCALE GENOMIC DNA]</scope>
    <source>
        <strain evidence="8 9">JEL423</strain>
    </source>
</reference>
<dbReference type="GO" id="GO:0060271">
    <property type="term" value="P:cilium assembly"/>
    <property type="evidence" value="ECO:0007669"/>
    <property type="project" value="TreeGrafter"/>
</dbReference>
<feature type="compositionally biased region" description="Basic and acidic residues" evidence="7">
    <location>
        <begin position="479"/>
        <end position="490"/>
    </location>
</feature>
<evidence type="ECO:0000256" key="6">
    <source>
        <dbReference type="ARBA" id="ARBA00023273"/>
    </source>
</evidence>
<keyword evidence="5" id="KW-0969">Cilium</keyword>
<evidence type="ECO:0000256" key="7">
    <source>
        <dbReference type="SAM" id="MobiDB-lite"/>
    </source>
</evidence>
<gene>
    <name evidence="8" type="ORF">BDEG_22823</name>
</gene>
<feature type="region of interest" description="Disordered" evidence="7">
    <location>
        <begin position="261"/>
        <end position="280"/>
    </location>
</feature>
<evidence type="ECO:0000256" key="1">
    <source>
        <dbReference type="ARBA" id="ARBA00004138"/>
    </source>
</evidence>
<comment type="similarity">
    <text evidence="2">Belongs to the CLUAP1 family.</text>
</comment>
<evidence type="ECO:0008006" key="10">
    <source>
        <dbReference type="Google" id="ProtNLM"/>
    </source>
</evidence>
<sequence length="490" mass="55942">MRGLGYPKRISMESFRTPNFDLVSDILYWLVKNYDPSIDISNDISSEQDRVIFVKSIALFMAPKAHIQLNTRKLYTADGYAVKELLKIVNILYEAHTMRLDHNSNQSTIQPLDISNRIGKLKASRTLASEIIEKGAELYDLLGQEISLRDRRTDVISRPFELAEMEQAVTAAVNTLRDQMTVTRTGMDNLHSDEINLLAKIEKKKVERDRAEKRLKSLQGVRPAYMDEYEKIEVELSRLYETYMEKFRNLAFLEQQLDEYNREEQNKSEETESSMKRMQNRLREEELRLLRGEKEIEKSTSIRSRGGHNERPAAAGSRSRSLNLDDDDLKSSTENSSISDDPNSDRDEDEEGSIDTALSNADIVQDDMDDEIFTSRESLDHSRDVNRVTRARSTRPRRAGENSQSTIQRSGGDSAAGMRMLGSGVKSSGSGIAGKSRTSQVSDEMRERRGQNKHDDEESEEEIEMEDDEETNDSGSEFGSRHGVDYDNDF</sequence>
<dbReference type="eggNOG" id="KOG3647">
    <property type="taxonomic scope" value="Eukaryota"/>
</dbReference>
<evidence type="ECO:0000313" key="8">
    <source>
        <dbReference type="EMBL" id="OAJ38933.1"/>
    </source>
</evidence>
<feature type="region of interest" description="Disordered" evidence="7">
    <location>
        <begin position="289"/>
        <end position="490"/>
    </location>
</feature>
<feature type="compositionally biased region" description="Polar residues" evidence="7">
    <location>
        <begin position="401"/>
        <end position="411"/>
    </location>
</feature>
<dbReference type="PANTHER" id="PTHR21547:SF0">
    <property type="entry name" value="CLUSTERIN-ASSOCIATED PROTEIN 1"/>
    <property type="match status" value="1"/>
</dbReference>
<reference evidence="8 9" key="1">
    <citation type="submission" date="2006-10" db="EMBL/GenBank/DDBJ databases">
        <title>The Genome Sequence of Batrachochytrium dendrobatidis JEL423.</title>
        <authorList>
            <consortium name="The Broad Institute Genome Sequencing Platform"/>
            <person name="Birren B."/>
            <person name="Lander E."/>
            <person name="Galagan J."/>
            <person name="Cuomo C."/>
            <person name="Devon K."/>
            <person name="Jaffe D."/>
            <person name="Butler J."/>
            <person name="Alvarez P."/>
            <person name="Gnerre S."/>
            <person name="Grabherr M."/>
            <person name="Kleber M."/>
            <person name="Mauceli E."/>
            <person name="Brockman W."/>
            <person name="Young S."/>
            <person name="LaButti K."/>
            <person name="Sykes S."/>
            <person name="DeCaprio D."/>
            <person name="Crawford M."/>
            <person name="Koehrsen M."/>
            <person name="Engels R."/>
            <person name="Montgomery P."/>
            <person name="Pearson M."/>
            <person name="Howarth C."/>
            <person name="Larson L."/>
            <person name="White J."/>
            <person name="O'Leary S."/>
            <person name="Kodira C."/>
            <person name="Zeng Q."/>
            <person name="Yandava C."/>
            <person name="Alvarado L."/>
            <person name="Longcore J."/>
            <person name="James T."/>
        </authorList>
    </citation>
    <scope>NUCLEOTIDE SEQUENCE [LARGE SCALE GENOMIC DNA]</scope>
    <source>
        <strain evidence="8 9">JEL423</strain>
    </source>
</reference>
<dbReference type="OrthoDB" id="438545at2759"/>
<dbReference type="STRING" id="403673.A0A177WFY3"/>
<dbReference type="InterPro" id="IPR019366">
    <property type="entry name" value="Clusterin-associated_protein-1"/>
</dbReference>
<feature type="compositionally biased region" description="Basic and acidic residues" evidence="7">
    <location>
        <begin position="373"/>
        <end position="387"/>
    </location>
</feature>
<organism evidence="8 9">
    <name type="scientific">Batrachochytrium dendrobatidis (strain JEL423)</name>
    <dbReference type="NCBI Taxonomy" id="403673"/>
    <lineage>
        <taxon>Eukaryota</taxon>
        <taxon>Fungi</taxon>
        <taxon>Fungi incertae sedis</taxon>
        <taxon>Chytridiomycota</taxon>
        <taxon>Chytridiomycota incertae sedis</taxon>
        <taxon>Chytridiomycetes</taxon>
        <taxon>Rhizophydiales</taxon>
        <taxon>Rhizophydiales incertae sedis</taxon>
        <taxon>Batrachochytrium</taxon>
    </lineage>
</organism>
<dbReference type="VEuPathDB" id="FungiDB:BDEG_22823"/>
<dbReference type="Pfam" id="PF10234">
    <property type="entry name" value="Cluap1"/>
    <property type="match status" value="1"/>
</dbReference>
<evidence type="ECO:0000256" key="4">
    <source>
        <dbReference type="ARBA" id="ARBA00023054"/>
    </source>
</evidence>
<accession>A0A177WFY3</accession>
<dbReference type="EMBL" id="DS022302">
    <property type="protein sequence ID" value="OAJ38933.1"/>
    <property type="molecule type" value="Genomic_DNA"/>
</dbReference>
<dbReference type="Proteomes" id="UP000077115">
    <property type="component" value="Unassembled WGS sequence"/>
</dbReference>
<dbReference type="AlphaFoldDB" id="A0A177WFY3"/>
<keyword evidence="6" id="KW-0966">Cell projection</keyword>
<name>A0A177WFY3_BATDL</name>
<evidence type="ECO:0000256" key="3">
    <source>
        <dbReference type="ARBA" id="ARBA00022794"/>
    </source>
</evidence>
<feature type="compositionally biased region" description="Basic and acidic residues" evidence="7">
    <location>
        <begin position="443"/>
        <end position="456"/>
    </location>
</feature>
<keyword evidence="3" id="KW-0970">Cilium biogenesis/degradation</keyword>
<protein>
    <recommendedName>
        <fullName evidence="10">Clusterin-associated protein 1</fullName>
    </recommendedName>
</protein>
<evidence type="ECO:0000256" key="2">
    <source>
        <dbReference type="ARBA" id="ARBA00008340"/>
    </source>
</evidence>
<dbReference type="GO" id="GO:0005815">
    <property type="term" value="C:microtubule organizing center"/>
    <property type="evidence" value="ECO:0007669"/>
    <property type="project" value="TreeGrafter"/>
</dbReference>
<evidence type="ECO:0000313" key="9">
    <source>
        <dbReference type="Proteomes" id="UP000077115"/>
    </source>
</evidence>
<evidence type="ECO:0000256" key="5">
    <source>
        <dbReference type="ARBA" id="ARBA00023069"/>
    </source>
</evidence>
<dbReference type="GO" id="GO:0030992">
    <property type="term" value="C:intraciliary transport particle B"/>
    <property type="evidence" value="ECO:0007669"/>
    <property type="project" value="TreeGrafter"/>
</dbReference>
<dbReference type="PANTHER" id="PTHR21547">
    <property type="entry name" value="CLUSTERIN ASSOCIATED PROTEIN 1"/>
    <property type="match status" value="1"/>
</dbReference>
<feature type="compositionally biased region" description="Basic and acidic residues" evidence="7">
    <location>
        <begin position="289"/>
        <end position="300"/>
    </location>
</feature>
<keyword evidence="4" id="KW-0175">Coiled coil</keyword>
<feature type="compositionally biased region" description="Acidic residues" evidence="7">
    <location>
        <begin position="457"/>
        <end position="472"/>
    </location>
</feature>
<dbReference type="GO" id="GO:0005929">
    <property type="term" value="C:cilium"/>
    <property type="evidence" value="ECO:0007669"/>
    <property type="project" value="UniProtKB-SubCell"/>
</dbReference>
<feature type="compositionally biased region" description="Polar residues" evidence="7">
    <location>
        <begin position="425"/>
        <end position="442"/>
    </location>
</feature>